<dbReference type="InterPro" id="IPR013022">
    <property type="entry name" value="Xyl_isomerase-like_TIM-brl"/>
</dbReference>
<dbReference type="PANTHER" id="PTHR12110">
    <property type="entry name" value="HYDROXYPYRUVATE ISOMERASE"/>
    <property type="match status" value="1"/>
</dbReference>
<comment type="caution">
    <text evidence="2">The sequence shown here is derived from an EMBL/GenBank/DDBJ whole genome shotgun (WGS) entry which is preliminary data.</text>
</comment>
<dbReference type="Gene3D" id="3.20.20.150">
    <property type="entry name" value="Divalent-metal-dependent TIM barrel enzymes"/>
    <property type="match status" value="1"/>
</dbReference>
<dbReference type="OrthoDB" id="9786584at2"/>
<evidence type="ECO:0000313" key="2">
    <source>
        <dbReference type="EMBL" id="PWJ27665.1"/>
    </source>
</evidence>
<gene>
    <name evidence="2" type="ORF">A8806_111101</name>
</gene>
<evidence type="ECO:0000313" key="3">
    <source>
        <dbReference type="Proteomes" id="UP000245845"/>
    </source>
</evidence>
<accession>A0A2Y9BI92</accession>
<keyword evidence="3" id="KW-1185">Reference proteome</keyword>
<proteinExistence type="predicted"/>
<dbReference type="Proteomes" id="UP000245845">
    <property type="component" value="Unassembled WGS sequence"/>
</dbReference>
<organism evidence="2 3">
    <name type="scientific">Faecalicatena orotica</name>
    <dbReference type="NCBI Taxonomy" id="1544"/>
    <lineage>
        <taxon>Bacteria</taxon>
        <taxon>Bacillati</taxon>
        <taxon>Bacillota</taxon>
        <taxon>Clostridia</taxon>
        <taxon>Lachnospirales</taxon>
        <taxon>Lachnospiraceae</taxon>
        <taxon>Faecalicatena</taxon>
    </lineage>
</organism>
<protein>
    <submittedName>
        <fullName evidence="2">D-psicose/D-tagatose/L-ribulose 3-epimerase</fullName>
    </submittedName>
</protein>
<reference evidence="2 3" key="1">
    <citation type="submission" date="2018-05" db="EMBL/GenBank/DDBJ databases">
        <title>The Hungate 1000. A catalogue of reference genomes from the rumen microbiome.</title>
        <authorList>
            <person name="Kelly W."/>
        </authorList>
    </citation>
    <scope>NUCLEOTIDE SEQUENCE [LARGE SCALE GENOMIC DNA]</scope>
    <source>
        <strain evidence="2 3">NLAE-zl-C242</strain>
    </source>
</reference>
<sequence length="291" mass="32199">MNKIGIHFGYFNTDWNTDFIRQIGQIKRIGLDILEVAPAPLLALTKKERDAIAETAKENGITLTFSVGLGADQDLASEDENVRNRGIQFTLDTFKIMSEMGANMYSGVDIGAWNQPFTTGVVDKSAVIQRSVNSVKEIMKAAGALGITFAVEVVNRYESSLVNTAKEAMAYVDMVDSPNCKILLDTYHMNIEEDSFADAIRLVGGRLGHFHVGESNRRPPARNGRMPWDEITGALKEIHYQGAVVMEPFIKMGGEVGRDIKVWRDISQDASPEEMEQLVKNAAAMLREKLG</sequence>
<name>A0A2Y9BI92_9FIRM</name>
<dbReference type="RefSeq" id="WP_109732477.1">
    <property type="nucleotide sequence ID" value="NZ_BAAACK010000005.1"/>
</dbReference>
<evidence type="ECO:0000259" key="1">
    <source>
        <dbReference type="Pfam" id="PF01261"/>
    </source>
</evidence>
<dbReference type="PANTHER" id="PTHR12110:SF41">
    <property type="entry name" value="INOSOSE DEHYDRATASE"/>
    <property type="match status" value="1"/>
</dbReference>
<dbReference type="InterPro" id="IPR036237">
    <property type="entry name" value="Xyl_isomerase-like_sf"/>
</dbReference>
<dbReference type="AlphaFoldDB" id="A0A2Y9BI92"/>
<dbReference type="SUPFAM" id="SSF51658">
    <property type="entry name" value="Xylose isomerase-like"/>
    <property type="match status" value="1"/>
</dbReference>
<feature type="domain" description="Xylose isomerase-like TIM barrel" evidence="1">
    <location>
        <begin position="25"/>
        <end position="261"/>
    </location>
</feature>
<dbReference type="Pfam" id="PF01261">
    <property type="entry name" value="AP_endonuc_2"/>
    <property type="match status" value="1"/>
</dbReference>
<dbReference type="EMBL" id="QGDL01000011">
    <property type="protein sequence ID" value="PWJ27665.1"/>
    <property type="molecule type" value="Genomic_DNA"/>
</dbReference>
<dbReference type="InterPro" id="IPR050312">
    <property type="entry name" value="IolE/XylAMocC-like"/>
</dbReference>